<dbReference type="AlphaFoldDB" id="A0AA39X644"/>
<evidence type="ECO:0000313" key="2">
    <source>
        <dbReference type="Proteomes" id="UP001175000"/>
    </source>
</evidence>
<dbReference type="Proteomes" id="UP001175000">
    <property type="component" value="Unassembled WGS sequence"/>
</dbReference>
<name>A0AA39X644_9PEZI</name>
<gene>
    <name evidence="1" type="ORF">B0T14DRAFT_563609</name>
</gene>
<organism evidence="1 2">
    <name type="scientific">Immersiella caudata</name>
    <dbReference type="NCBI Taxonomy" id="314043"/>
    <lineage>
        <taxon>Eukaryota</taxon>
        <taxon>Fungi</taxon>
        <taxon>Dikarya</taxon>
        <taxon>Ascomycota</taxon>
        <taxon>Pezizomycotina</taxon>
        <taxon>Sordariomycetes</taxon>
        <taxon>Sordariomycetidae</taxon>
        <taxon>Sordariales</taxon>
        <taxon>Lasiosphaeriaceae</taxon>
        <taxon>Immersiella</taxon>
    </lineage>
</organism>
<sequence>METTAVVHTAPREVQDVIFRKAFFTPGIHFFGLEADYNFDFELLHGFYYAEAMRKVCPELRSPRPRPENNPLWWVLDELETLDFGTWHYLQNDLSNLPCARTTLFSSKNPSAYVTRSDLNAVFEQSSIETSCAITNASGWVKLNPMEIPSLDAKDSELKKAWPEDWLCDWQEVYEEDETKGTSEATDGIKEPEMWSRAWLKRHYRDWSKRLLEQQIMLPHRFPRLTELFFLDCAIRLMSGMEPSDKARRWRGGKYEFVDVLEGDNVWEREKDGHPGCLEEYEAAPAIADAKENYVLLRW</sequence>
<comment type="caution">
    <text evidence="1">The sequence shown here is derived from an EMBL/GenBank/DDBJ whole genome shotgun (WGS) entry which is preliminary data.</text>
</comment>
<keyword evidence="2" id="KW-1185">Reference proteome</keyword>
<proteinExistence type="predicted"/>
<evidence type="ECO:0000313" key="1">
    <source>
        <dbReference type="EMBL" id="KAK0627836.1"/>
    </source>
</evidence>
<dbReference type="EMBL" id="JAULSU010000002">
    <property type="protein sequence ID" value="KAK0627836.1"/>
    <property type="molecule type" value="Genomic_DNA"/>
</dbReference>
<reference evidence="1" key="1">
    <citation type="submission" date="2023-06" db="EMBL/GenBank/DDBJ databases">
        <title>Genome-scale phylogeny and comparative genomics of the fungal order Sordariales.</title>
        <authorList>
            <consortium name="Lawrence Berkeley National Laboratory"/>
            <person name="Hensen N."/>
            <person name="Bonometti L."/>
            <person name="Westerberg I."/>
            <person name="Brannstrom I.O."/>
            <person name="Guillou S."/>
            <person name="Cros-Aarteil S."/>
            <person name="Calhoun S."/>
            <person name="Haridas S."/>
            <person name="Kuo A."/>
            <person name="Mondo S."/>
            <person name="Pangilinan J."/>
            <person name="Riley R."/>
            <person name="Labutti K."/>
            <person name="Andreopoulos B."/>
            <person name="Lipzen A."/>
            <person name="Chen C."/>
            <person name="Yanf M."/>
            <person name="Daum C."/>
            <person name="Ng V."/>
            <person name="Clum A."/>
            <person name="Steindorff A."/>
            <person name="Ohm R."/>
            <person name="Martin F."/>
            <person name="Silar P."/>
            <person name="Natvig D."/>
            <person name="Lalanne C."/>
            <person name="Gautier V."/>
            <person name="Ament-Velasquez S.L."/>
            <person name="Kruys A."/>
            <person name="Hutchinson M.I."/>
            <person name="Powell A.J."/>
            <person name="Barry K."/>
            <person name="Miller A.N."/>
            <person name="Grigoriev I.V."/>
            <person name="Debuchy R."/>
            <person name="Gladieux P."/>
            <person name="Thoren M.H."/>
            <person name="Johannesson H."/>
        </authorList>
    </citation>
    <scope>NUCLEOTIDE SEQUENCE</scope>
    <source>
        <strain evidence="1">CBS 606.72</strain>
    </source>
</reference>
<accession>A0AA39X644</accession>
<protein>
    <submittedName>
        <fullName evidence="1">Uncharacterized protein</fullName>
    </submittedName>
</protein>